<comment type="caution">
    <text evidence="1">The sequence shown here is derived from an EMBL/GenBank/DDBJ whole genome shotgun (WGS) entry which is preliminary data.</text>
</comment>
<dbReference type="RefSeq" id="WP_027840316.1">
    <property type="nucleotide sequence ID" value="NZ_BMHN01000001.1"/>
</dbReference>
<dbReference type="Proteomes" id="UP000470384">
    <property type="component" value="Unassembled WGS sequence"/>
</dbReference>
<proteinExistence type="predicted"/>
<organism evidence="1 2">
    <name type="scientific">Pyruvatibacter mobilis</name>
    <dbReference type="NCBI Taxonomy" id="1712261"/>
    <lineage>
        <taxon>Bacteria</taxon>
        <taxon>Pseudomonadati</taxon>
        <taxon>Pseudomonadota</taxon>
        <taxon>Alphaproteobacteria</taxon>
        <taxon>Hyphomicrobiales</taxon>
        <taxon>Parvibaculaceae</taxon>
        <taxon>Pyruvatibacter</taxon>
    </lineage>
</organism>
<dbReference type="EMBL" id="WXYQ01000007">
    <property type="protein sequence ID" value="NBG96191.1"/>
    <property type="molecule type" value="Genomic_DNA"/>
</dbReference>
<name>A0A845QDR9_9HYPH</name>
<reference evidence="1 2" key="1">
    <citation type="journal article" date="2016" name="Int. J. Syst. Evol. Microbiol.">
        <title>Pyruvatibacter mobilis gen. nov., sp. nov., a marine bacterium from the culture broth of Picochlorum sp. 122.</title>
        <authorList>
            <person name="Wang G."/>
            <person name="Tang M."/>
            <person name="Wu H."/>
            <person name="Dai S."/>
            <person name="Li T."/>
            <person name="Chen C."/>
            <person name="He H."/>
            <person name="Fan J."/>
            <person name="Xiang W."/>
            <person name="Li X."/>
        </authorList>
    </citation>
    <scope>NUCLEOTIDE SEQUENCE [LARGE SCALE GENOMIC DNA]</scope>
    <source>
        <strain evidence="1 2">GYP-11</strain>
    </source>
</reference>
<dbReference type="GeneID" id="300655340"/>
<evidence type="ECO:0000313" key="1">
    <source>
        <dbReference type="EMBL" id="NBG96191.1"/>
    </source>
</evidence>
<keyword evidence="2" id="KW-1185">Reference proteome</keyword>
<dbReference type="OrthoDB" id="9801741at2"/>
<sequence length="122" mass="14384">MALYRVHLHVARSDQYPDGSSECGYEFIVPLDGDMQLDPEAWKNHKEDCTVHRFWKDEDDLRGHLRHVGKGWKFDYDKSDDEDDELLFKLDRHKLAEGEYVSITESDGEMHTFRVVAVRPYP</sequence>
<accession>A0A845QDR9</accession>
<protein>
    <submittedName>
        <fullName evidence="1">Uncharacterized protein</fullName>
    </submittedName>
</protein>
<evidence type="ECO:0000313" key="2">
    <source>
        <dbReference type="Proteomes" id="UP000470384"/>
    </source>
</evidence>
<gene>
    <name evidence="1" type="ORF">GTQ45_10655</name>
</gene>
<dbReference type="AlphaFoldDB" id="A0A845QDR9"/>